<evidence type="ECO:0008006" key="5">
    <source>
        <dbReference type="Google" id="ProtNLM"/>
    </source>
</evidence>
<gene>
    <name evidence="3" type="ORF">AX760_05335</name>
</gene>
<feature type="signal peptide" evidence="2">
    <location>
        <begin position="1"/>
        <end position="28"/>
    </location>
</feature>
<organism evidence="3 4">
    <name type="scientific">Pararhizobium antarcticum</name>
    <dbReference type="NCBI Taxonomy" id="1798805"/>
    <lineage>
        <taxon>Bacteria</taxon>
        <taxon>Pseudomonadati</taxon>
        <taxon>Pseudomonadota</taxon>
        <taxon>Alphaproteobacteria</taxon>
        <taxon>Hyphomicrobiales</taxon>
        <taxon>Rhizobiaceae</taxon>
        <taxon>Rhizobium/Agrobacterium group</taxon>
        <taxon>Pararhizobium</taxon>
    </lineage>
</organism>
<comment type="caution">
    <text evidence="3">The sequence shown here is derived from an EMBL/GenBank/DDBJ whole genome shotgun (WGS) entry which is preliminary data.</text>
</comment>
<keyword evidence="2" id="KW-0732">Signal</keyword>
<dbReference type="OrthoDB" id="7850882at2"/>
<keyword evidence="4" id="KW-1185">Reference proteome</keyword>
<protein>
    <recommendedName>
        <fullName evidence="5">DUF2865 domain-containing protein</fullName>
    </recommendedName>
</protein>
<proteinExistence type="predicted"/>
<dbReference type="Pfam" id="PF11064">
    <property type="entry name" value="DUF2865"/>
    <property type="match status" value="1"/>
</dbReference>
<evidence type="ECO:0000256" key="2">
    <source>
        <dbReference type="SAM" id="SignalP"/>
    </source>
</evidence>
<sequence length="367" mass="39359">MKHVLTRSAALAAFVLPLFLTMSVTAQASAVCDRLNARLANLPKIIASNASARDYTTAISRQNLVLRKARNDRRRLGCSSGSIIIIGGPNAEACDSIETTIEQMESDLDTLKARRQHMVSGGDNDVNRRRIVAALDVNRCFEEQEAVINASTSEPEIHRNILSDIPKAGETFSMLRGSADVADLDIPSIGGNGTLRTLCVRTCDGAFFPISSNATPADFQRDGAACERRCPGAETELYYHALTTEETDQMVSARTGQPYTDLPTAFAYRTRDLRQAGQCGCKPATVTGSGVDQPVTARQSLPADGASIIAVTAPAAKQKSVAIVEDRPYNPGDAKVRVVGPTFLPPQESAIDLKHPTGPGYQQVQSN</sequence>
<evidence type="ECO:0000313" key="4">
    <source>
        <dbReference type="Proteomes" id="UP000182661"/>
    </source>
</evidence>
<reference evidence="3 4" key="1">
    <citation type="submission" date="2016-02" db="EMBL/GenBank/DDBJ databases">
        <title>Genome sequencing of a beta-galactosidase producing bacteria Rhizobium sp. 59.</title>
        <authorList>
            <person name="Wang D."/>
            <person name="Kot W."/>
            <person name="Qin Y."/>
            <person name="Hansen L."/>
            <person name="Naqvi K."/>
            <person name="Rensing C."/>
        </authorList>
    </citation>
    <scope>NUCLEOTIDE SEQUENCE [LARGE SCALE GENOMIC DNA]</scope>
    <source>
        <strain evidence="3 4">59</strain>
    </source>
</reference>
<feature type="region of interest" description="Disordered" evidence="1">
    <location>
        <begin position="347"/>
        <end position="367"/>
    </location>
</feature>
<evidence type="ECO:0000256" key="1">
    <source>
        <dbReference type="SAM" id="MobiDB-lite"/>
    </source>
</evidence>
<dbReference type="Proteomes" id="UP000182661">
    <property type="component" value="Unassembled WGS sequence"/>
</dbReference>
<dbReference type="AlphaFoldDB" id="A0A657LNZ0"/>
<dbReference type="EMBL" id="LSRP01000107">
    <property type="protein sequence ID" value="OJF93424.1"/>
    <property type="molecule type" value="Genomic_DNA"/>
</dbReference>
<feature type="chain" id="PRO_5024924074" description="DUF2865 domain-containing protein" evidence="2">
    <location>
        <begin position="29"/>
        <end position="367"/>
    </location>
</feature>
<accession>A0A657LNZ0</accession>
<evidence type="ECO:0000313" key="3">
    <source>
        <dbReference type="EMBL" id="OJF93424.1"/>
    </source>
</evidence>
<dbReference type="InterPro" id="IPR021293">
    <property type="entry name" value="DUF2865"/>
</dbReference>
<name>A0A657LNZ0_9HYPH</name>